<keyword evidence="3" id="KW-0548">Nucleotidyltransferase</keyword>
<dbReference type="RefSeq" id="WP_005303960.1">
    <property type="nucleotide sequence ID" value="NZ_PYOG01000011.1"/>
</dbReference>
<dbReference type="PIRSF" id="PIRSF000846">
    <property type="entry name" value="ATP_adenylyltr"/>
    <property type="match status" value="1"/>
</dbReference>
<accession>A0A2T3QJB7</accession>
<dbReference type="InterPro" id="IPR045759">
    <property type="entry name" value="Ap4A_phos1/2_N"/>
</dbReference>
<organism evidence="3 4">
    <name type="scientific">Photobacterium damselae</name>
    <dbReference type="NCBI Taxonomy" id="38293"/>
    <lineage>
        <taxon>Bacteria</taxon>
        <taxon>Pseudomonadati</taxon>
        <taxon>Pseudomonadota</taxon>
        <taxon>Gammaproteobacteria</taxon>
        <taxon>Vibrionales</taxon>
        <taxon>Vibrionaceae</taxon>
        <taxon>Photobacterium</taxon>
    </lineage>
</organism>
<protein>
    <submittedName>
        <fullName evidence="3">ATP adenylyltransferase (5',5'''-P-1,P-4-tetraphosphate phosphorylase II)</fullName>
    </submittedName>
</protein>
<evidence type="ECO:0000259" key="2">
    <source>
        <dbReference type="Pfam" id="PF19327"/>
    </source>
</evidence>
<dbReference type="GO" id="GO:0003877">
    <property type="term" value="F:ATP:ADP adenylyltransferase activity"/>
    <property type="evidence" value="ECO:0007669"/>
    <property type="project" value="InterPro"/>
</dbReference>
<reference evidence="3 4" key="1">
    <citation type="submission" date="2018-06" db="EMBL/GenBank/DDBJ databases">
        <authorList>
            <consortium name="Pathogen Informatics"/>
            <person name="Doyle S."/>
        </authorList>
    </citation>
    <scope>NUCLEOTIDE SEQUENCE [LARGE SCALE GENOMIC DNA]</scope>
    <source>
        <strain evidence="3 4">NCTC11647</strain>
    </source>
</reference>
<feature type="active site" description="Nucleophile" evidence="1">
    <location>
        <position position="139"/>
    </location>
</feature>
<dbReference type="SUPFAM" id="SSF54197">
    <property type="entry name" value="HIT-like"/>
    <property type="match status" value="1"/>
</dbReference>
<proteinExistence type="predicted"/>
<dbReference type="GO" id="GO:0009117">
    <property type="term" value="P:nucleotide metabolic process"/>
    <property type="evidence" value="ECO:0007669"/>
    <property type="project" value="InterPro"/>
</dbReference>
<dbReference type="InterPro" id="IPR009163">
    <property type="entry name" value="Ap4A_phos1/2"/>
</dbReference>
<dbReference type="PANTHER" id="PTHR38420:SF1">
    <property type="entry name" value="PUTATIVE (AFU_ORTHOLOGUE AFUA_5G14690)-RELATED"/>
    <property type="match status" value="1"/>
</dbReference>
<dbReference type="InterPro" id="IPR043171">
    <property type="entry name" value="Ap4A_phos1/2-like"/>
</dbReference>
<dbReference type="EMBL" id="UATL01000005">
    <property type="protein sequence ID" value="SPY44354.1"/>
    <property type="molecule type" value="Genomic_DNA"/>
</dbReference>
<evidence type="ECO:0000256" key="1">
    <source>
        <dbReference type="PIRSR" id="PIRSR000846-1"/>
    </source>
</evidence>
<keyword evidence="3" id="KW-0808">Transferase</keyword>
<dbReference type="PANTHER" id="PTHR38420">
    <property type="entry name" value="AP-4-A PHOSPHORYLASE II"/>
    <property type="match status" value="1"/>
</dbReference>
<dbReference type="GO" id="GO:0005524">
    <property type="term" value="F:ATP binding"/>
    <property type="evidence" value="ECO:0007669"/>
    <property type="project" value="InterPro"/>
</dbReference>
<name>A0A2T3QJB7_PHODM</name>
<evidence type="ECO:0000313" key="3">
    <source>
        <dbReference type="EMBL" id="SPY44354.1"/>
    </source>
</evidence>
<dbReference type="OrthoDB" id="421767at2"/>
<feature type="domain" description="Ap4A phosphorylase 1/2 N-terminal" evidence="2">
    <location>
        <begin position="2"/>
        <end position="163"/>
    </location>
</feature>
<dbReference type="Pfam" id="PF19327">
    <property type="entry name" value="Ap4A_phos_N"/>
    <property type="match status" value="1"/>
</dbReference>
<dbReference type="AlphaFoldDB" id="A0A2T3QJB7"/>
<dbReference type="Gene3D" id="3.30.428.70">
    <property type="match status" value="1"/>
</dbReference>
<gene>
    <name evidence="3" type="ORF">NCTC11647_03293</name>
</gene>
<dbReference type="InterPro" id="IPR036265">
    <property type="entry name" value="HIT-like_sf"/>
</dbReference>
<sequence length="268" mass="30742">MLWSLAEHISEKALQEGALFPLTDNDTLVEQDGITYVGNIITGNMKKKYSPDVANHDPFLPPYNPETYLGSMGREHVCLLNKFPIIVPHLLVCAKQYVPQTSPLTESDFSAWIKAFTRDDVLGFFNSGHIAGSSQMHRHMQLVRTHIPLESRIVNKQLPFKHALFQFDKLDPDFLYQCYQSAMVELDLYVLSHSNEYQECNPYNILLTQHWMLVIPRSKNQVEDISGHGINFSGRFLVGSDEQLSWLREYGFIHFLTECCQKTSVSND</sequence>
<evidence type="ECO:0000313" key="4">
    <source>
        <dbReference type="Proteomes" id="UP000251647"/>
    </source>
</evidence>
<dbReference type="Proteomes" id="UP000251647">
    <property type="component" value="Unassembled WGS sequence"/>
</dbReference>